<dbReference type="EMBL" id="POAF01000006">
    <property type="protein sequence ID" value="RBM00073.1"/>
    <property type="molecule type" value="Genomic_DNA"/>
</dbReference>
<comment type="caution">
    <text evidence="1">The sequence shown here is derived from an EMBL/GenBank/DDBJ whole genome shotgun (WGS) entry which is preliminary data.</text>
</comment>
<evidence type="ECO:0008006" key="3">
    <source>
        <dbReference type="Google" id="ProtNLM"/>
    </source>
</evidence>
<evidence type="ECO:0000313" key="2">
    <source>
        <dbReference type="Proteomes" id="UP000252167"/>
    </source>
</evidence>
<sequence>MATRSSNTDAIARATGRPWSQWSKALHEASATELVHQQIAQLAATLMPKDLKNPEWWAQSVAVAFEQEIGRRVPGQAQDGSFQGSTTATLPTTLDGALERWLQAVSGLAEFNGQTLAEDPALSSSERWRYWRASFSDGTKTQVDIGLKGEKVSIAVNVTKAGDPEMVSEWKSFWRQILARTKG</sequence>
<keyword evidence="2" id="KW-1185">Reference proteome</keyword>
<gene>
    <name evidence="1" type="ORF">C1H84_13160</name>
</gene>
<dbReference type="Proteomes" id="UP000252167">
    <property type="component" value="Unassembled WGS sequence"/>
</dbReference>
<accession>A0A365YDH6</accession>
<organism evidence="1 2">
    <name type="scientific">Glutamicibacter soli</name>
    <dbReference type="NCBI Taxonomy" id="453836"/>
    <lineage>
        <taxon>Bacteria</taxon>
        <taxon>Bacillati</taxon>
        <taxon>Actinomycetota</taxon>
        <taxon>Actinomycetes</taxon>
        <taxon>Micrococcales</taxon>
        <taxon>Micrococcaceae</taxon>
        <taxon>Glutamicibacter</taxon>
    </lineage>
</organism>
<proteinExistence type="predicted"/>
<protein>
    <recommendedName>
        <fullName evidence="3">DUF4287 domain-containing protein</fullName>
    </recommendedName>
</protein>
<dbReference type="RefSeq" id="WP_113607610.1">
    <property type="nucleotide sequence ID" value="NZ_POAF01000006.1"/>
</dbReference>
<reference evidence="1 2" key="1">
    <citation type="submission" date="2018-01" db="EMBL/GenBank/DDBJ databases">
        <title>Glutamicibacter soli strain NHPC-3 Whole genome sequence and assembly.</title>
        <authorList>
            <person name="Choudhury P."/>
            <person name="Gupta D."/>
            <person name="Sengupta K."/>
            <person name="Jawed A."/>
            <person name="Sultana N."/>
            <person name="Saha P."/>
        </authorList>
    </citation>
    <scope>NUCLEOTIDE SEQUENCE [LARGE SCALE GENOMIC DNA]</scope>
    <source>
        <strain evidence="1 2">NHPC-3</strain>
    </source>
</reference>
<evidence type="ECO:0000313" key="1">
    <source>
        <dbReference type="EMBL" id="RBM00073.1"/>
    </source>
</evidence>
<dbReference type="AlphaFoldDB" id="A0A365YDH6"/>
<name>A0A365YDH6_9MICC</name>